<dbReference type="Proteomes" id="UP001478133">
    <property type="component" value="Unassembled WGS sequence"/>
</dbReference>
<gene>
    <name evidence="2" type="ORF">ABFO16_02945</name>
</gene>
<evidence type="ECO:0000313" key="3">
    <source>
        <dbReference type="Proteomes" id="UP001478133"/>
    </source>
</evidence>
<dbReference type="RefSeq" id="WP_211148619.1">
    <property type="nucleotide sequence ID" value="NZ_JBBMEY010000015.1"/>
</dbReference>
<keyword evidence="1" id="KW-0472">Membrane</keyword>
<comment type="caution">
    <text evidence="2">The sequence shown here is derived from an EMBL/GenBank/DDBJ whole genome shotgun (WGS) entry which is preliminary data.</text>
</comment>
<evidence type="ECO:0000256" key="1">
    <source>
        <dbReference type="SAM" id="Phobius"/>
    </source>
</evidence>
<reference evidence="2 3" key="1">
    <citation type="submission" date="2024-03" db="EMBL/GenBank/DDBJ databases">
        <title>Human intestinal bacterial collection.</title>
        <authorList>
            <person name="Pauvert C."/>
            <person name="Hitch T.C.A."/>
            <person name="Clavel T."/>
        </authorList>
    </citation>
    <scope>NUCLEOTIDE SEQUENCE [LARGE SCALE GENOMIC DNA]</scope>
    <source>
        <strain evidence="2 3">CLA-AP-H18</strain>
    </source>
</reference>
<organism evidence="2 3">
    <name type="scientific">Ruminococcoides intestinihominis</name>
    <dbReference type="NCBI Taxonomy" id="3133161"/>
    <lineage>
        <taxon>Bacteria</taxon>
        <taxon>Bacillati</taxon>
        <taxon>Bacillota</taxon>
        <taxon>Clostridia</taxon>
        <taxon>Eubacteriales</taxon>
        <taxon>Oscillospiraceae</taxon>
        <taxon>Ruminococcoides</taxon>
    </lineage>
</organism>
<name>A0ABV1HSA5_9FIRM</name>
<feature type="transmembrane region" description="Helical" evidence="1">
    <location>
        <begin position="7"/>
        <end position="26"/>
    </location>
</feature>
<accession>A0ABV1HSA5</accession>
<evidence type="ECO:0000313" key="2">
    <source>
        <dbReference type="EMBL" id="MEQ2565191.1"/>
    </source>
</evidence>
<protein>
    <recommendedName>
        <fullName evidence="4">Zinc ribbon domain-containing protein</fullName>
    </recommendedName>
</protein>
<dbReference type="EMBL" id="JBBMFI010000006">
    <property type="protein sequence ID" value="MEQ2565191.1"/>
    <property type="molecule type" value="Genomic_DNA"/>
</dbReference>
<sequence length="171" mass="18372">MKEKSGCSGVLFILAGIGSFICAYIAHRGEESAKPSRVTSYINGQINDVGAIGGNSNAVDFYSIAFYVAIVVGILLIIIGIALLSIGGKDTSNNTENNENSIFIICPNCGEHNGKNNVRCFKCHTPLTNKANNQNKTYNQTLNTNEWICPKCGRTNQNYVGTCGCGEVKPK</sequence>
<keyword evidence="3" id="KW-1185">Reference proteome</keyword>
<keyword evidence="1" id="KW-1133">Transmembrane helix</keyword>
<evidence type="ECO:0008006" key="4">
    <source>
        <dbReference type="Google" id="ProtNLM"/>
    </source>
</evidence>
<keyword evidence="1" id="KW-0812">Transmembrane</keyword>
<feature type="transmembrane region" description="Helical" evidence="1">
    <location>
        <begin position="64"/>
        <end position="86"/>
    </location>
</feature>
<proteinExistence type="predicted"/>